<evidence type="ECO:0000259" key="13">
    <source>
        <dbReference type="Pfam" id="PF12627"/>
    </source>
</evidence>
<feature type="binding site" evidence="11">
    <location>
        <position position="42"/>
    </location>
    <ligand>
        <name>Mg(2+)</name>
        <dbReference type="ChEBI" id="CHEBI:18420"/>
    </ligand>
</feature>
<dbReference type="HAMAP" id="MF_01263">
    <property type="entry name" value="CCA_bact_type3"/>
    <property type="match status" value="1"/>
</dbReference>
<dbReference type="GO" id="GO:0000287">
    <property type="term" value="F:magnesium ion binding"/>
    <property type="evidence" value="ECO:0007669"/>
    <property type="project" value="UniProtKB-UniRule"/>
</dbReference>
<evidence type="ECO:0000256" key="9">
    <source>
        <dbReference type="ARBA" id="ARBA00022842"/>
    </source>
</evidence>
<comment type="cofactor">
    <cofactor evidence="1 11">
        <name>Mg(2+)</name>
        <dbReference type="ChEBI" id="CHEBI:18420"/>
    </cofactor>
</comment>
<keyword evidence="3 11" id="KW-0819">tRNA processing</keyword>
<evidence type="ECO:0000256" key="1">
    <source>
        <dbReference type="ARBA" id="ARBA00001946"/>
    </source>
</evidence>
<comment type="catalytic activity">
    <reaction evidence="11">
        <text>a tRNA with a 3' CCA end + 2 CTP + ATP = a tRNA with a 3' CCACCA end + 3 diphosphate</text>
        <dbReference type="Rhea" id="RHEA:76235"/>
        <dbReference type="Rhea" id="RHEA-COMP:10468"/>
        <dbReference type="Rhea" id="RHEA-COMP:18655"/>
        <dbReference type="ChEBI" id="CHEBI:30616"/>
        <dbReference type="ChEBI" id="CHEBI:33019"/>
        <dbReference type="ChEBI" id="CHEBI:37563"/>
        <dbReference type="ChEBI" id="CHEBI:83071"/>
        <dbReference type="ChEBI" id="CHEBI:195187"/>
    </reaction>
</comment>
<feature type="binding site" evidence="11">
    <location>
        <position position="113"/>
    </location>
    <ligand>
        <name>ATP</name>
        <dbReference type="ChEBI" id="CHEBI:30616"/>
    </ligand>
</feature>
<comment type="miscellaneous">
    <text evidence="11">A single active site specifically recognizes both ATP and CTP and is responsible for their addition.</text>
</comment>
<keyword evidence="16" id="KW-1185">Reference proteome</keyword>
<evidence type="ECO:0000259" key="14">
    <source>
        <dbReference type="Pfam" id="PF13735"/>
    </source>
</evidence>
<dbReference type="SUPFAM" id="SSF81301">
    <property type="entry name" value="Nucleotidyltransferase"/>
    <property type="match status" value="1"/>
</dbReference>
<evidence type="ECO:0000256" key="3">
    <source>
        <dbReference type="ARBA" id="ARBA00022694"/>
    </source>
</evidence>
<proteinExistence type="inferred from homology"/>
<comment type="catalytic activity">
    <reaction evidence="11">
        <text>a tRNA precursor + 2 CTP + ATP = a tRNA with a 3' CCA end + 3 diphosphate</text>
        <dbReference type="Rhea" id="RHEA:14433"/>
        <dbReference type="Rhea" id="RHEA-COMP:10465"/>
        <dbReference type="Rhea" id="RHEA-COMP:10468"/>
        <dbReference type="ChEBI" id="CHEBI:30616"/>
        <dbReference type="ChEBI" id="CHEBI:33019"/>
        <dbReference type="ChEBI" id="CHEBI:37563"/>
        <dbReference type="ChEBI" id="CHEBI:74896"/>
        <dbReference type="ChEBI" id="CHEBI:83071"/>
        <dbReference type="EC" id="2.7.7.72"/>
    </reaction>
</comment>
<dbReference type="Gene3D" id="1.10.246.80">
    <property type="match status" value="1"/>
</dbReference>
<evidence type="ECO:0000256" key="6">
    <source>
        <dbReference type="ARBA" id="ARBA00022741"/>
    </source>
</evidence>
<dbReference type="EC" id="2.7.7.72" evidence="11"/>
<evidence type="ECO:0000313" key="15">
    <source>
        <dbReference type="EMBL" id="VDC29165.1"/>
    </source>
</evidence>
<keyword evidence="9 11" id="KW-0460">Magnesium</keyword>
<dbReference type="GO" id="GO:0042245">
    <property type="term" value="P:RNA repair"/>
    <property type="evidence" value="ECO:0007669"/>
    <property type="project" value="UniProtKB-KW"/>
</dbReference>
<feature type="binding site" evidence="11">
    <location>
        <position position="162"/>
    </location>
    <ligand>
        <name>CTP</name>
        <dbReference type="ChEBI" id="CHEBI:37563"/>
    </ligand>
</feature>
<dbReference type="InterPro" id="IPR032810">
    <property type="entry name" value="CCA-adding_enz_C"/>
</dbReference>
<feature type="binding site" evidence="11">
    <location>
        <position position="29"/>
    </location>
    <ligand>
        <name>CTP</name>
        <dbReference type="ChEBI" id="CHEBI:37563"/>
    </ligand>
</feature>
<dbReference type="GO" id="GO:0160016">
    <property type="term" value="F:CCACCA tRNA nucleotidyltransferase activity"/>
    <property type="evidence" value="ECO:0007669"/>
    <property type="project" value="RHEA"/>
</dbReference>
<feature type="binding site" evidence="11">
    <location>
        <position position="44"/>
    </location>
    <ligand>
        <name>Mg(2+)</name>
        <dbReference type="ChEBI" id="CHEBI:18420"/>
    </ligand>
</feature>
<keyword evidence="10 11" id="KW-0694">RNA-binding</keyword>
<evidence type="ECO:0000256" key="4">
    <source>
        <dbReference type="ARBA" id="ARBA00022695"/>
    </source>
</evidence>
<dbReference type="GO" id="GO:0005524">
    <property type="term" value="F:ATP binding"/>
    <property type="evidence" value="ECO:0007669"/>
    <property type="project" value="UniProtKB-UniRule"/>
</dbReference>
<dbReference type="AlphaFoldDB" id="A0A3P5XE97"/>
<dbReference type="InterPro" id="IPR032828">
    <property type="entry name" value="PolyA_RNA-bd"/>
</dbReference>
<keyword evidence="7 11" id="KW-0692">RNA repair</keyword>
<reference evidence="15 16" key="1">
    <citation type="submission" date="2018-11" db="EMBL/GenBank/DDBJ databases">
        <authorList>
            <person name="Criscuolo A."/>
        </authorList>
    </citation>
    <scope>NUCLEOTIDE SEQUENCE [LARGE SCALE GENOMIC DNA]</scope>
    <source>
        <strain evidence="15">ATB-66</strain>
    </source>
</reference>
<gene>
    <name evidence="11 15" type="primary">cca</name>
    <name evidence="15" type="ORF">FILTAD_02002</name>
</gene>
<dbReference type="Gene3D" id="3.30.460.10">
    <property type="entry name" value="Beta Polymerase, domain 2"/>
    <property type="match status" value="1"/>
</dbReference>
<dbReference type="PANTHER" id="PTHR46173">
    <property type="entry name" value="CCA TRNA NUCLEOTIDYLTRANSFERASE 1, MITOCHONDRIAL"/>
    <property type="match status" value="1"/>
</dbReference>
<evidence type="ECO:0000256" key="5">
    <source>
        <dbReference type="ARBA" id="ARBA00022723"/>
    </source>
</evidence>
<feature type="domain" description="CCA-adding enzyme C-terminal" evidence="14">
    <location>
        <begin position="242"/>
        <end position="387"/>
    </location>
</feature>
<keyword evidence="5 11" id="KW-0479">Metal-binding</keyword>
<comment type="function">
    <text evidence="11">Catalyzes the addition and repair of the essential 3'-terminal CCA sequence in tRNAs without using a nucleic acid template. Adds these three nucleotides in the order of C, C, and A to the tRNA nucleotide-73, using CTP and ATP as substrates and producing inorganic pyrophosphate. tRNA 3'-terminal CCA addition is required both for tRNA processing and repair. Also involved in tRNA surveillance by mediating tandem CCA addition to generate a CCACCA at the 3' terminus of unstable tRNAs. While stable tRNAs receive only 3'-terminal CCA, unstable tRNAs are marked with CCACCA and rapidly degraded.</text>
</comment>
<feature type="binding site" evidence="11">
    <location>
        <position position="113"/>
    </location>
    <ligand>
        <name>CTP</name>
        <dbReference type="ChEBI" id="CHEBI:37563"/>
    </ligand>
</feature>
<evidence type="ECO:0000256" key="11">
    <source>
        <dbReference type="HAMAP-Rule" id="MF_01263"/>
    </source>
</evidence>
<dbReference type="SUPFAM" id="SSF81891">
    <property type="entry name" value="Poly A polymerase C-terminal region-like"/>
    <property type="match status" value="1"/>
</dbReference>
<evidence type="ECO:0000256" key="8">
    <source>
        <dbReference type="ARBA" id="ARBA00022840"/>
    </source>
</evidence>
<feature type="binding site" evidence="11">
    <location>
        <position position="29"/>
    </location>
    <ligand>
        <name>ATP</name>
        <dbReference type="ChEBI" id="CHEBI:30616"/>
    </ligand>
</feature>
<feature type="binding site" evidence="11">
    <location>
        <position position="165"/>
    </location>
    <ligand>
        <name>CTP</name>
        <dbReference type="ChEBI" id="CHEBI:37563"/>
    </ligand>
</feature>
<dbReference type="NCBIfam" id="NF009814">
    <property type="entry name" value="PRK13299.1"/>
    <property type="match status" value="1"/>
</dbReference>
<feature type="binding site" evidence="11">
    <location>
        <position position="156"/>
    </location>
    <ligand>
        <name>ATP</name>
        <dbReference type="ChEBI" id="CHEBI:30616"/>
    </ligand>
</feature>
<protein>
    <recommendedName>
        <fullName evidence="11">CCA-adding enzyme</fullName>
        <ecNumber evidence="11">2.7.7.72</ecNumber>
    </recommendedName>
    <alternativeName>
        <fullName evidence="11">CCA tRNA nucleotidyltransferase</fullName>
    </alternativeName>
    <alternativeName>
        <fullName evidence="11">tRNA CCA-pyrophosphorylase</fullName>
    </alternativeName>
    <alternativeName>
        <fullName evidence="11">tRNA adenylyl-/cytidylyl- transferase</fullName>
    </alternativeName>
    <alternativeName>
        <fullName evidence="11">tRNA nucleotidyltransferase</fullName>
    </alternativeName>
    <alternativeName>
        <fullName evidence="11">tRNA-NT</fullName>
    </alternativeName>
</protein>
<feature type="binding site" evidence="11">
    <location>
        <position position="159"/>
    </location>
    <ligand>
        <name>ATP</name>
        <dbReference type="ChEBI" id="CHEBI:30616"/>
    </ligand>
</feature>
<evidence type="ECO:0000256" key="10">
    <source>
        <dbReference type="ARBA" id="ARBA00022884"/>
    </source>
</evidence>
<dbReference type="EMBL" id="UXAV01000042">
    <property type="protein sequence ID" value="VDC29165.1"/>
    <property type="molecule type" value="Genomic_DNA"/>
</dbReference>
<dbReference type="CDD" id="cd05398">
    <property type="entry name" value="NT_ClassII-CCAase"/>
    <property type="match status" value="1"/>
</dbReference>
<dbReference type="RefSeq" id="WP_124070648.1">
    <property type="nucleotide sequence ID" value="NZ_CBCRXF010000001.1"/>
</dbReference>
<sequence length="396" mass="44681">MTGLFGSGPSREVIRILEGVGFEAVFVGGAVRDHVLQREATDIDIATSAEPLEVKELFPITVDLGTEHGTVLVLKDGEPIEVTTFRTEGTYSDHRRPDSVQFVKSLKEDLIRRDFTMNALAMTRDGKLIDLFDGVEDMNRQLIRAVGNASDRFKEDALRMIRAIRFTSVLGYDIEDATCKAITDNAQQIRLVSVERLKAEMDKLFSGVHPEKAIRYLHESGLATHLPLFPDDKEKLGRLAPFSTSSEGWACMMIAGDFPASSMANSYKLSNAEKSFLTSIHDAFENRLKHSFSADDYYKYDLDVLVTTEKIFRSLCLSEQTLTAEQIKKNKLALPIHSKSDLHVSGSDLIKWMNIKGGKWIGEWIGKIEHAVLHGQCENDPRKIKEWFLHEFNREK</sequence>
<feature type="binding site" evidence="11">
    <location>
        <position position="32"/>
    </location>
    <ligand>
        <name>ATP</name>
        <dbReference type="ChEBI" id="CHEBI:30616"/>
    </ligand>
</feature>
<dbReference type="InterPro" id="IPR002646">
    <property type="entry name" value="PolA_pol_head_dom"/>
</dbReference>
<dbReference type="GO" id="GO:0000049">
    <property type="term" value="F:tRNA binding"/>
    <property type="evidence" value="ECO:0007669"/>
    <property type="project" value="UniProtKB-UniRule"/>
</dbReference>
<keyword evidence="6 11" id="KW-0547">Nucleotide-binding</keyword>
<evidence type="ECO:0000256" key="7">
    <source>
        <dbReference type="ARBA" id="ARBA00022800"/>
    </source>
</evidence>
<comment type="subunit">
    <text evidence="11">Homodimer.</text>
</comment>
<feature type="domain" description="tRNA nucleotidyltransferase/poly(A) polymerase RNA and SrmB- binding" evidence="13">
    <location>
        <begin position="171"/>
        <end position="227"/>
    </location>
</feature>
<feature type="domain" description="Poly A polymerase head" evidence="12">
    <location>
        <begin position="26"/>
        <end position="144"/>
    </location>
</feature>
<dbReference type="OrthoDB" id="9805698at2"/>
<dbReference type="GO" id="GO:0004810">
    <property type="term" value="F:CCA tRNA nucleotidyltransferase activity"/>
    <property type="evidence" value="ECO:0007669"/>
    <property type="project" value="UniProtKB-UniRule"/>
</dbReference>
<accession>A0A3P5XE97</accession>
<feature type="binding site" evidence="11">
    <location>
        <position position="162"/>
    </location>
    <ligand>
        <name>ATP</name>
        <dbReference type="ChEBI" id="CHEBI:30616"/>
    </ligand>
</feature>
<dbReference type="Gene3D" id="1.10.3090.10">
    <property type="entry name" value="cca-adding enzyme, domain 2"/>
    <property type="match status" value="1"/>
</dbReference>
<organism evidence="15 16">
    <name type="scientific">Filibacter tadaridae</name>
    <dbReference type="NCBI Taxonomy" id="2483811"/>
    <lineage>
        <taxon>Bacteria</taxon>
        <taxon>Bacillati</taxon>
        <taxon>Bacillota</taxon>
        <taxon>Bacilli</taxon>
        <taxon>Bacillales</taxon>
        <taxon>Caryophanaceae</taxon>
        <taxon>Filibacter</taxon>
    </lineage>
</organism>
<keyword evidence="2 11" id="KW-0808">Transferase</keyword>
<dbReference type="InterPro" id="IPR023068">
    <property type="entry name" value="CCA-adding_enz_firmicutes"/>
</dbReference>
<feature type="binding site" evidence="11">
    <location>
        <position position="159"/>
    </location>
    <ligand>
        <name>CTP</name>
        <dbReference type="ChEBI" id="CHEBI:37563"/>
    </ligand>
</feature>
<keyword evidence="4 11" id="KW-0548">Nucleotidyltransferase</keyword>
<evidence type="ECO:0000259" key="12">
    <source>
        <dbReference type="Pfam" id="PF01743"/>
    </source>
</evidence>
<dbReference type="Pfam" id="PF12627">
    <property type="entry name" value="PolyA_pol_RNAbd"/>
    <property type="match status" value="1"/>
</dbReference>
<evidence type="ECO:0000313" key="16">
    <source>
        <dbReference type="Proteomes" id="UP000270468"/>
    </source>
</evidence>
<evidence type="ECO:0000256" key="2">
    <source>
        <dbReference type="ARBA" id="ARBA00022679"/>
    </source>
</evidence>
<comment type="similarity">
    <text evidence="11">Belongs to the tRNA nucleotidyltransferase/poly(A) polymerase family. Bacterial CCA-adding enzyme type 3 subfamily.</text>
</comment>
<dbReference type="Pfam" id="PF13735">
    <property type="entry name" value="tRNA_NucTran2_2"/>
    <property type="match status" value="1"/>
</dbReference>
<dbReference type="Pfam" id="PF01743">
    <property type="entry name" value="PolyA_pol"/>
    <property type="match status" value="1"/>
</dbReference>
<name>A0A3P5XE97_9BACL</name>
<dbReference type="GO" id="GO:0001680">
    <property type="term" value="P:tRNA 3'-terminal CCA addition"/>
    <property type="evidence" value="ECO:0007669"/>
    <property type="project" value="UniProtKB-UniRule"/>
</dbReference>
<dbReference type="PANTHER" id="PTHR46173:SF1">
    <property type="entry name" value="CCA TRNA NUCLEOTIDYLTRANSFERASE 1, MITOCHONDRIAL"/>
    <property type="match status" value="1"/>
</dbReference>
<feature type="binding site" evidence="11">
    <location>
        <position position="32"/>
    </location>
    <ligand>
        <name>CTP</name>
        <dbReference type="ChEBI" id="CHEBI:37563"/>
    </ligand>
</feature>
<feature type="binding site" evidence="11">
    <location>
        <position position="156"/>
    </location>
    <ligand>
        <name>CTP</name>
        <dbReference type="ChEBI" id="CHEBI:37563"/>
    </ligand>
</feature>
<dbReference type="InterPro" id="IPR050264">
    <property type="entry name" value="Bact_CCA-adding_enz_type3_sf"/>
</dbReference>
<keyword evidence="8 11" id="KW-0067">ATP-binding</keyword>
<dbReference type="InterPro" id="IPR043519">
    <property type="entry name" value="NT_sf"/>
</dbReference>
<dbReference type="Proteomes" id="UP000270468">
    <property type="component" value="Unassembled WGS sequence"/>
</dbReference>
<feature type="binding site" evidence="11">
    <location>
        <position position="165"/>
    </location>
    <ligand>
        <name>ATP</name>
        <dbReference type="ChEBI" id="CHEBI:30616"/>
    </ligand>
</feature>